<proteinExistence type="predicted"/>
<feature type="chain" id="PRO_5021849913" evidence="1">
    <location>
        <begin position="27"/>
        <end position="107"/>
    </location>
</feature>
<dbReference type="AlphaFoldDB" id="A0A512LB31"/>
<dbReference type="OrthoDB" id="8562053at2"/>
<name>A0A512LB31_9PROT</name>
<keyword evidence="1" id="KW-0732">Signal</keyword>
<accession>A0A512LB31</accession>
<evidence type="ECO:0000256" key="1">
    <source>
        <dbReference type="SAM" id="SignalP"/>
    </source>
</evidence>
<organism evidence="2 3">
    <name type="scientific">Sulfuriferula plumbiphila</name>
    <dbReference type="NCBI Taxonomy" id="171865"/>
    <lineage>
        <taxon>Bacteria</taxon>
        <taxon>Pseudomonadati</taxon>
        <taxon>Pseudomonadota</taxon>
        <taxon>Betaproteobacteria</taxon>
        <taxon>Nitrosomonadales</taxon>
        <taxon>Sulfuricellaceae</taxon>
        <taxon>Sulfuriferula</taxon>
    </lineage>
</organism>
<gene>
    <name evidence="2" type="ORF">TPL01_28140</name>
</gene>
<dbReference type="RefSeq" id="WP_147074639.1">
    <property type="nucleotide sequence ID" value="NZ_AP021884.1"/>
</dbReference>
<protein>
    <submittedName>
        <fullName evidence="2">Uncharacterized protein</fullName>
    </submittedName>
</protein>
<evidence type="ECO:0000313" key="2">
    <source>
        <dbReference type="EMBL" id="GEP31676.1"/>
    </source>
</evidence>
<evidence type="ECO:0000313" key="3">
    <source>
        <dbReference type="Proteomes" id="UP000321337"/>
    </source>
</evidence>
<dbReference type="EMBL" id="BKAD01000034">
    <property type="protein sequence ID" value="GEP31676.1"/>
    <property type="molecule type" value="Genomic_DNA"/>
</dbReference>
<sequence>MRTHLLMGIVAICATAGLLSMPAARAMGTRPQSGSVLGTGQIVATAGIRGLDEEKLKAARFDAAQLTRLESLAVSADAARNFAARGGLRSRPVAYLPDPAQRNGGYP</sequence>
<dbReference type="Proteomes" id="UP000321337">
    <property type="component" value="Unassembled WGS sequence"/>
</dbReference>
<comment type="caution">
    <text evidence="2">The sequence shown here is derived from an EMBL/GenBank/DDBJ whole genome shotgun (WGS) entry which is preliminary data.</text>
</comment>
<keyword evidence="3" id="KW-1185">Reference proteome</keyword>
<reference evidence="2 3" key="1">
    <citation type="submission" date="2019-07" db="EMBL/GenBank/DDBJ databases">
        <title>Whole genome shotgun sequence of Thiobacillus plumbophilus NBRC 107929.</title>
        <authorList>
            <person name="Hosoyama A."/>
            <person name="Uohara A."/>
            <person name="Ohji S."/>
            <person name="Ichikawa N."/>
        </authorList>
    </citation>
    <scope>NUCLEOTIDE SEQUENCE [LARGE SCALE GENOMIC DNA]</scope>
    <source>
        <strain evidence="2 3">NBRC 107929</strain>
    </source>
</reference>
<feature type="signal peptide" evidence="1">
    <location>
        <begin position="1"/>
        <end position="26"/>
    </location>
</feature>